<dbReference type="RefSeq" id="WP_092960590.1">
    <property type="nucleotide sequence ID" value="NZ_FOSQ01000005.1"/>
</dbReference>
<dbReference type="SUPFAM" id="SSF51735">
    <property type="entry name" value="NAD(P)-binding Rossmann-fold domains"/>
    <property type="match status" value="1"/>
</dbReference>
<reference evidence="2 3" key="1">
    <citation type="submission" date="2016-10" db="EMBL/GenBank/DDBJ databases">
        <authorList>
            <person name="de Groot N.N."/>
        </authorList>
    </citation>
    <scope>NUCLEOTIDE SEQUENCE [LARGE SCALE GENOMIC DNA]</scope>
    <source>
        <strain evidence="2 3">DSM 19981</strain>
    </source>
</reference>
<comment type="similarity">
    <text evidence="1">Belongs to the short-chain dehydrogenases/reductases (SDR) family.</text>
</comment>
<protein>
    <submittedName>
        <fullName evidence="2">NADP-dependent 3-hydroxy acid dehydrogenase YdfG</fullName>
    </submittedName>
</protein>
<accession>A0A1I4B8C5</accession>
<dbReference type="Proteomes" id="UP000199473">
    <property type="component" value="Unassembled WGS sequence"/>
</dbReference>
<sequence>MADITLVTGAAGNLGRAVATALAARGSTVVALDRVAEPLEAMVAALPGVGHLPLAGVDLSDAAACEAAVAAVLARFGRLDGVVHTVGGFDMASIGDGGAELFERMFRLNLMTTVNLFRAAIAAMRPAGRGSLVAIGAMAALKAPAQLAAYSASKAGVLRLVEAYAEELKPTGLRVNAILPGTIDTPQNRAAMPGADTSGWVQPAQLAEAASFLVSPAASGITGVLLPVTGRG</sequence>
<dbReference type="Pfam" id="PF00106">
    <property type="entry name" value="adh_short"/>
    <property type="match status" value="1"/>
</dbReference>
<dbReference type="PANTHER" id="PTHR42760">
    <property type="entry name" value="SHORT-CHAIN DEHYDROGENASES/REDUCTASES FAMILY MEMBER"/>
    <property type="match status" value="1"/>
</dbReference>
<dbReference type="InterPro" id="IPR002347">
    <property type="entry name" value="SDR_fam"/>
</dbReference>
<dbReference type="EMBL" id="FOSQ01000005">
    <property type="protein sequence ID" value="SFK64803.1"/>
    <property type="molecule type" value="Genomic_DNA"/>
</dbReference>
<name>A0A1I4B8C5_9PROT</name>
<gene>
    <name evidence="2" type="ORF">SAMN02745775_10551</name>
</gene>
<dbReference type="Gene3D" id="3.40.50.720">
    <property type="entry name" value="NAD(P)-binding Rossmann-like Domain"/>
    <property type="match status" value="1"/>
</dbReference>
<dbReference type="InterPro" id="IPR020904">
    <property type="entry name" value="Sc_DH/Rdtase_CS"/>
</dbReference>
<dbReference type="GO" id="GO:0030497">
    <property type="term" value="P:fatty acid elongation"/>
    <property type="evidence" value="ECO:0007669"/>
    <property type="project" value="TreeGrafter"/>
</dbReference>
<dbReference type="AlphaFoldDB" id="A0A1I4B8C5"/>
<dbReference type="InterPro" id="IPR036291">
    <property type="entry name" value="NAD(P)-bd_dom_sf"/>
</dbReference>
<dbReference type="PRINTS" id="PR00081">
    <property type="entry name" value="GDHRDH"/>
</dbReference>
<dbReference type="PROSITE" id="PS00061">
    <property type="entry name" value="ADH_SHORT"/>
    <property type="match status" value="1"/>
</dbReference>
<dbReference type="OrthoDB" id="7499742at2"/>
<dbReference type="CDD" id="cd05233">
    <property type="entry name" value="SDR_c"/>
    <property type="match status" value="1"/>
</dbReference>
<evidence type="ECO:0000313" key="2">
    <source>
        <dbReference type="EMBL" id="SFK64803.1"/>
    </source>
</evidence>
<evidence type="ECO:0000313" key="3">
    <source>
        <dbReference type="Proteomes" id="UP000199473"/>
    </source>
</evidence>
<organism evidence="2 3">
    <name type="scientific">Falsiroseomonas stagni DSM 19981</name>
    <dbReference type="NCBI Taxonomy" id="1123062"/>
    <lineage>
        <taxon>Bacteria</taxon>
        <taxon>Pseudomonadati</taxon>
        <taxon>Pseudomonadota</taxon>
        <taxon>Alphaproteobacteria</taxon>
        <taxon>Acetobacterales</taxon>
        <taxon>Roseomonadaceae</taxon>
        <taxon>Falsiroseomonas</taxon>
    </lineage>
</organism>
<dbReference type="GO" id="GO:0016616">
    <property type="term" value="F:oxidoreductase activity, acting on the CH-OH group of donors, NAD or NADP as acceptor"/>
    <property type="evidence" value="ECO:0007669"/>
    <property type="project" value="TreeGrafter"/>
</dbReference>
<dbReference type="STRING" id="1123062.SAMN02745775_10551"/>
<evidence type="ECO:0000256" key="1">
    <source>
        <dbReference type="ARBA" id="ARBA00006484"/>
    </source>
</evidence>
<proteinExistence type="inferred from homology"/>
<keyword evidence="3" id="KW-1185">Reference proteome</keyword>
<dbReference type="PANTHER" id="PTHR42760:SF135">
    <property type="entry name" value="BLL7886 PROTEIN"/>
    <property type="match status" value="1"/>
</dbReference>